<feature type="compositionally biased region" description="Polar residues" evidence="1">
    <location>
        <begin position="202"/>
        <end position="214"/>
    </location>
</feature>
<dbReference type="HOGENOM" id="CLU_1012519_0_0_1"/>
<dbReference type="STRING" id="936435.F8Q9X9"/>
<evidence type="ECO:0000256" key="1">
    <source>
        <dbReference type="SAM" id="MobiDB-lite"/>
    </source>
</evidence>
<accession>F8Q9X9</accession>
<feature type="compositionally biased region" description="Polar residues" evidence="1">
    <location>
        <begin position="114"/>
        <end position="125"/>
    </location>
</feature>
<sequence>MPQSAQNNAQQQPSGAQGPQQGYPPPVPYYYPYPQNQFYGTPYNSGYGVPQPFVKYPTMFQPGPPAPGSAPSPAAKQPASVQAQSNPYSQSLYGQQHPTSAYDDIGYQHHTAQHNHNQSVSNLPSTDYGKHQLYGAHGGQSIQSFMGLGQSSVASSGAPLGSRAAGGASPEAAYKPYGQNVAMKDGGSGVGVGVSQSGVGQPQNSRGGVQQPHSQGGFYGTNRYNSNANPGPQAQQAQQHQPQNQGPQGHHGYAQGSNDQGFYSYQPRQQQGYWQ</sequence>
<evidence type="ECO:0000313" key="3">
    <source>
        <dbReference type="Proteomes" id="UP000008063"/>
    </source>
</evidence>
<keyword evidence="3" id="KW-1185">Reference proteome</keyword>
<feature type="region of interest" description="Disordered" evidence="1">
    <location>
        <begin position="1"/>
        <end position="31"/>
    </location>
</feature>
<feature type="compositionally biased region" description="Pro residues" evidence="1">
    <location>
        <begin position="22"/>
        <end position="31"/>
    </location>
</feature>
<gene>
    <name evidence="2" type="ORF">SERLA73DRAFT_187967</name>
</gene>
<dbReference type="EMBL" id="GL945487">
    <property type="protein sequence ID" value="EGN94884.1"/>
    <property type="molecule type" value="Genomic_DNA"/>
</dbReference>
<reference evidence="3" key="1">
    <citation type="journal article" date="2011" name="Science">
        <title>The plant cell wall-decomposing machinery underlies the functional diversity of forest fungi.</title>
        <authorList>
            <person name="Eastwood D.C."/>
            <person name="Floudas D."/>
            <person name="Binder M."/>
            <person name="Majcherczyk A."/>
            <person name="Schneider P."/>
            <person name="Aerts A."/>
            <person name="Asiegbu F.O."/>
            <person name="Baker S.E."/>
            <person name="Barry K."/>
            <person name="Bendiksby M."/>
            <person name="Blumentritt M."/>
            <person name="Coutinho P.M."/>
            <person name="Cullen D."/>
            <person name="de Vries R.P."/>
            <person name="Gathman A."/>
            <person name="Goodell B."/>
            <person name="Henrissat B."/>
            <person name="Ihrmark K."/>
            <person name="Kauserud H."/>
            <person name="Kohler A."/>
            <person name="LaButti K."/>
            <person name="Lapidus A."/>
            <person name="Lavin J.L."/>
            <person name="Lee Y.-H."/>
            <person name="Lindquist E."/>
            <person name="Lilly W."/>
            <person name="Lucas S."/>
            <person name="Morin E."/>
            <person name="Murat C."/>
            <person name="Oguiza J.A."/>
            <person name="Park J."/>
            <person name="Pisabarro A.G."/>
            <person name="Riley R."/>
            <person name="Rosling A."/>
            <person name="Salamov A."/>
            <person name="Schmidt O."/>
            <person name="Schmutz J."/>
            <person name="Skrede I."/>
            <person name="Stenlid J."/>
            <person name="Wiebenga A."/>
            <person name="Xie X."/>
            <person name="Kuees U."/>
            <person name="Hibbett D.S."/>
            <person name="Hoffmeister D."/>
            <person name="Hoegberg N."/>
            <person name="Martin F."/>
            <person name="Grigoriev I.V."/>
            <person name="Watkinson S.C."/>
        </authorList>
    </citation>
    <scope>NUCLEOTIDE SEQUENCE [LARGE SCALE GENOMIC DNA]</scope>
    <source>
        <strain evidence="3">strain S7.3</strain>
    </source>
</reference>
<dbReference type="Proteomes" id="UP000008063">
    <property type="component" value="Unassembled WGS sequence"/>
</dbReference>
<proteinExistence type="predicted"/>
<feature type="compositionally biased region" description="Polar residues" evidence="1">
    <location>
        <begin position="86"/>
        <end position="99"/>
    </location>
</feature>
<feature type="region of interest" description="Disordered" evidence="1">
    <location>
        <begin position="188"/>
        <end position="275"/>
    </location>
</feature>
<protein>
    <submittedName>
        <fullName evidence="2">Uncharacterized protein</fullName>
    </submittedName>
</protein>
<name>F8Q9X9_SERL3</name>
<dbReference type="AlphaFoldDB" id="F8Q9X9"/>
<organism evidence="3">
    <name type="scientific">Serpula lacrymans var. lacrymans (strain S7.3)</name>
    <name type="common">Dry rot fungus</name>
    <dbReference type="NCBI Taxonomy" id="936435"/>
    <lineage>
        <taxon>Eukaryota</taxon>
        <taxon>Fungi</taxon>
        <taxon>Dikarya</taxon>
        <taxon>Basidiomycota</taxon>
        <taxon>Agaricomycotina</taxon>
        <taxon>Agaricomycetes</taxon>
        <taxon>Agaricomycetidae</taxon>
        <taxon>Boletales</taxon>
        <taxon>Coniophorineae</taxon>
        <taxon>Serpulaceae</taxon>
        <taxon>Serpula</taxon>
    </lineage>
</organism>
<dbReference type="InParanoid" id="F8Q9X9"/>
<feature type="compositionally biased region" description="Polar residues" evidence="1">
    <location>
        <begin position="255"/>
        <end position="275"/>
    </location>
</feature>
<dbReference type="OrthoDB" id="5396806at2759"/>
<evidence type="ECO:0000313" key="2">
    <source>
        <dbReference type="EMBL" id="EGN94884.1"/>
    </source>
</evidence>
<feature type="compositionally biased region" description="Low complexity" evidence="1">
    <location>
        <begin position="71"/>
        <end position="85"/>
    </location>
</feature>
<feature type="region of interest" description="Disordered" evidence="1">
    <location>
        <begin position="54"/>
        <end position="135"/>
    </location>
</feature>
<feature type="compositionally biased region" description="Low complexity" evidence="1">
    <location>
        <begin position="1"/>
        <end position="21"/>
    </location>
</feature>
<feature type="compositionally biased region" description="Low complexity" evidence="1">
    <location>
        <begin position="227"/>
        <end position="252"/>
    </location>
</feature>